<evidence type="ECO:0000256" key="2">
    <source>
        <dbReference type="ARBA" id="ARBA00023125"/>
    </source>
</evidence>
<proteinExistence type="predicted"/>
<organism evidence="5 6">
    <name type="scientific">Labilithrix luteola</name>
    <dbReference type="NCBI Taxonomy" id="1391654"/>
    <lineage>
        <taxon>Bacteria</taxon>
        <taxon>Pseudomonadati</taxon>
        <taxon>Myxococcota</taxon>
        <taxon>Polyangia</taxon>
        <taxon>Polyangiales</taxon>
        <taxon>Labilitrichaceae</taxon>
        <taxon>Labilithrix</taxon>
    </lineage>
</organism>
<evidence type="ECO:0000259" key="4">
    <source>
        <dbReference type="PROSITE" id="PS51118"/>
    </source>
</evidence>
<dbReference type="GO" id="GO:0003677">
    <property type="term" value="F:DNA binding"/>
    <property type="evidence" value="ECO:0007669"/>
    <property type="project" value="UniProtKB-KW"/>
</dbReference>
<protein>
    <submittedName>
        <fullName evidence="5">Transcriptional regulator</fullName>
    </submittedName>
</protein>
<dbReference type="Gene3D" id="1.10.10.10">
    <property type="entry name" value="Winged helix-like DNA-binding domain superfamily/Winged helix DNA-binding domain"/>
    <property type="match status" value="1"/>
</dbReference>
<gene>
    <name evidence="5" type="ORF">AKJ09_00450</name>
</gene>
<dbReference type="InterPro" id="IPR036388">
    <property type="entry name" value="WH-like_DNA-bd_sf"/>
</dbReference>
<keyword evidence="2" id="KW-0238">DNA-binding</keyword>
<evidence type="ECO:0000256" key="3">
    <source>
        <dbReference type="ARBA" id="ARBA00023163"/>
    </source>
</evidence>
<feature type="domain" description="HTH hxlR-type" evidence="4">
    <location>
        <begin position="26"/>
        <end position="120"/>
    </location>
</feature>
<dbReference type="STRING" id="1391654.AKJ09_00450"/>
<keyword evidence="1" id="KW-0805">Transcription regulation</keyword>
<dbReference type="Proteomes" id="UP000064967">
    <property type="component" value="Chromosome"/>
</dbReference>
<dbReference type="PANTHER" id="PTHR33204">
    <property type="entry name" value="TRANSCRIPTIONAL REGULATOR, MARR FAMILY"/>
    <property type="match status" value="1"/>
</dbReference>
<dbReference type="KEGG" id="llu:AKJ09_00450"/>
<dbReference type="SUPFAM" id="SSF46785">
    <property type="entry name" value="Winged helix' DNA-binding domain"/>
    <property type="match status" value="1"/>
</dbReference>
<dbReference type="EMBL" id="CP012333">
    <property type="protein sequence ID" value="AKU93786.1"/>
    <property type="molecule type" value="Genomic_DNA"/>
</dbReference>
<dbReference type="InterPro" id="IPR036390">
    <property type="entry name" value="WH_DNA-bd_sf"/>
</dbReference>
<dbReference type="PROSITE" id="PS51118">
    <property type="entry name" value="HTH_HXLR"/>
    <property type="match status" value="1"/>
</dbReference>
<evidence type="ECO:0000313" key="5">
    <source>
        <dbReference type="EMBL" id="AKU93786.1"/>
    </source>
</evidence>
<dbReference type="InterPro" id="IPR002577">
    <property type="entry name" value="HTH_HxlR"/>
</dbReference>
<dbReference type="RefSeq" id="WP_169927178.1">
    <property type="nucleotide sequence ID" value="NZ_CP012333.1"/>
</dbReference>
<dbReference type="AlphaFoldDB" id="A0A0K1PK69"/>
<evidence type="ECO:0000256" key="1">
    <source>
        <dbReference type="ARBA" id="ARBA00023015"/>
    </source>
</evidence>
<keyword evidence="3" id="KW-0804">Transcription</keyword>
<evidence type="ECO:0000313" key="6">
    <source>
        <dbReference type="Proteomes" id="UP000064967"/>
    </source>
</evidence>
<reference evidence="5 6" key="1">
    <citation type="submission" date="2015-08" db="EMBL/GenBank/DDBJ databases">
        <authorList>
            <person name="Babu N.S."/>
            <person name="Beckwith C.J."/>
            <person name="Beseler K.G."/>
            <person name="Brison A."/>
            <person name="Carone J.V."/>
            <person name="Caskin T.P."/>
            <person name="Diamond M."/>
            <person name="Durham M.E."/>
            <person name="Foxe J.M."/>
            <person name="Go M."/>
            <person name="Henderson B.A."/>
            <person name="Jones I.B."/>
            <person name="McGettigan J.A."/>
            <person name="Micheletti S.J."/>
            <person name="Nasrallah M.E."/>
            <person name="Ortiz D."/>
            <person name="Piller C.R."/>
            <person name="Privatt S.R."/>
            <person name="Schneider S.L."/>
            <person name="Sharp S."/>
            <person name="Smith T.C."/>
            <person name="Stanton J.D."/>
            <person name="Ullery H.E."/>
            <person name="Wilson R.J."/>
            <person name="Serrano M.G."/>
            <person name="Buck G."/>
            <person name="Lee V."/>
            <person name="Wang Y."/>
            <person name="Carvalho R."/>
            <person name="Voegtly L."/>
            <person name="Shi R."/>
            <person name="Duckworth R."/>
            <person name="Johnson A."/>
            <person name="Loviza R."/>
            <person name="Walstead R."/>
            <person name="Shah Z."/>
            <person name="Kiflezghi M."/>
            <person name="Wade K."/>
            <person name="Ball S.L."/>
            <person name="Bradley K.W."/>
            <person name="Asai D.J."/>
            <person name="Bowman C.A."/>
            <person name="Russell D.A."/>
            <person name="Pope W.H."/>
            <person name="Jacobs-Sera D."/>
            <person name="Hendrix R.W."/>
            <person name="Hatfull G.F."/>
        </authorList>
    </citation>
    <scope>NUCLEOTIDE SEQUENCE [LARGE SCALE GENOMIC DNA]</scope>
    <source>
        <strain evidence="5 6">DSM 27648</strain>
    </source>
</reference>
<keyword evidence="6" id="KW-1185">Reference proteome</keyword>
<sequence>MKQTQTSTRKTSSTNFGNQRILARACVLNDALYRIAMRWKMQVLYSVFRGHDSFGALKRELPSVTDHVLGRRLRELTAEGLLDKHPNGERRFVYTVTKRGRGLLDIMQRICDWEVAAPTI</sequence>
<accession>A0A0K1PK69</accession>
<name>A0A0K1PK69_9BACT</name>
<dbReference type="Pfam" id="PF01638">
    <property type="entry name" value="HxlR"/>
    <property type="match status" value="1"/>
</dbReference>